<keyword evidence="1" id="KW-0732">Signal</keyword>
<evidence type="ECO:0000256" key="1">
    <source>
        <dbReference type="SAM" id="SignalP"/>
    </source>
</evidence>
<protein>
    <submittedName>
        <fullName evidence="2">Uncharacterized protein</fullName>
    </submittedName>
</protein>
<accession>A0A8H7QR75</accession>
<reference evidence="2" key="1">
    <citation type="submission" date="2020-12" db="EMBL/GenBank/DDBJ databases">
        <title>Metabolic potential, ecology and presence of endohyphal bacteria is reflected in genomic diversity of Mucoromycotina.</title>
        <authorList>
            <person name="Muszewska A."/>
            <person name="Okrasinska A."/>
            <person name="Steczkiewicz K."/>
            <person name="Drgas O."/>
            <person name="Orlowska M."/>
            <person name="Perlinska-Lenart U."/>
            <person name="Aleksandrzak-Piekarczyk T."/>
            <person name="Szatraj K."/>
            <person name="Zielenkiewicz U."/>
            <person name="Pilsyk S."/>
            <person name="Malc E."/>
            <person name="Mieczkowski P."/>
            <person name="Kruszewska J.S."/>
            <person name="Biernat P."/>
            <person name="Pawlowska J."/>
        </authorList>
    </citation>
    <scope>NUCLEOTIDE SEQUENCE</scope>
    <source>
        <strain evidence="2">WA0000017839</strain>
    </source>
</reference>
<dbReference type="OrthoDB" id="2240906at2759"/>
<gene>
    <name evidence="2" type="ORF">INT47_009760</name>
</gene>
<name>A0A8H7QR75_9FUNG</name>
<feature type="chain" id="PRO_5034139579" evidence="1">
    <location>
        <begin position="19"/>
        <end position="143"/>
    </location>
</feature>
<evidence type="ECO:0000313" key="2">
    <source>
        <dbReference type="EMBL" id="KAG2197044.1"/>
    </source>
</evidence>
<dbReference type="AlphaFoldDB" id="A0A8H7QR75"/>
<organism evidence="2 3">
    <name type="scientific">Mucor saturninus</name>
    <dbReference type="NCBI Taxonomy" id="64648"/>
    <lineage>
        <taxon>Eukaryota</taxon>
        <taxon>Fungi</taxon>
        <taxon>Fungi incertae sedis</taxon>
        <taxon>Mucoromycota</taxon>
        <taxon>Mucoromycotina</taxon>
        <taxon>Mucoromycetes</taxon>
        <taxon>Mucorales</taxon>
        <taxon>Mucorineae</taxon>
        <taxon>Mucoraceae</taxon>
        <taxon>Mucor</taxon>
    </lineage>
</organism>
<dbReference type="EMBL" id="JAEPRD010000135">
    <property type="protein sequence ID" value="KAG2197044.1"/>
    <property type="molecule type" value="Genomic_DNA"/>
</dbReference>
<proteinExistence type="predicted"/>
<evidence type="ECO:0000313" key="3">
    <source>
        <dbReference type="Proteomes" id="UP000603453"/>
    </source>
</evidence>
<keyword evidence="3" id="KW-1185">Reference proteome</keyword>
<dbReference type="Proteomes" id="UP000603453">
    <property type="component" value="Unassembled WGS sequence"/>
</dbReference>
<comment type="caution">
    <text evidence="2">The sequence shown here is derived from an EMBL/GenBank/DDBJ whole genome shotgun (WGS) entry which is preliminary data.</text>
</comment>
<sequence>MKLVLFVALVVLCGFAVADVFSQLQFMKIISPTSGQTVAAGDKLTIKYAMQPLVYKQTSNGYATSLVLNFHKRSGNTKQGLLENISPNCPIAAEQSKFKTYTKQWTVPANTAPGSYALDFVETVQLRRGKLTASETVKITIVD</sequence>
<feature type="signal peptide" evidence="1">
    <location>
        <begin position="1"/>
        <end position="18"/>
    </location>
</feature>